<comment type="caution">
    <text evidence="3">The sequence shown here is derived from an EMBL/GenBank/DDBJ whole genome shotgun (WGS) entry which is preliminary data.</text>
</comment>
<evidence type="ECO:0000313" key="3">
    <source>
        <dbReference type="EMBL" id="GAA0855800.1"/>
    </source>
</evidence>
<dbReference type="Pfam" id="PF13439">
    <property type="entry name" value="Glyco_transf_4"/>
    <property type="match status" value="1"/>
</dbReference>
<dbReference type="InterPro" id="IPR028098">
    <property type="entry name" value="Glyco_trans_4-like_N"/>
</dbReference>
<protein>
    <submittedName>
        <fullName evidence="3">Glycosyltransferase</fullName>
    </submittedName>
</protein>
<name>A0ABN1LHS8_9CLOT</name>
<sequence>MKKNILYFTRTMGLGGTEKVVLQMCEALRDNFDNIIVCSCGGENVEKLVELGIKHYKIGDIENKNPIFMLKTIKQLKEIIDNEKINIVHTQHRMAAFYSRVLKRKYKFTFIHTAHNTFFDKKIITKYSLGKSNLIAVGNKVKSNLINEFSIPEKNITTLYNGVRQEKCKMNKINELESARKEGYFLVGNIGRISKQKGMEYFILAAKDLIDKKKNIKFFIVGDGEDKEKIEKLIHRLGLVNDVILLGYRDDISNVIGQLDLIVLSSLWEGLPLTPMEAFSVGKTVIGTSVDGTTEIIKDKFNGILIEPKNWRDISKYIDYLYNNPECREILEKNAYKTYKDKFSYDKFVVNYKNYYNKLLGE</sequence>
<dbReference type="Gene3D" id="3.40.50.2000">
    <property type="entry name" value="Glycogen Phosphorylase B"/>
    <property type="match status" value="2"/>
</dbReference>
<dbReference type="Pfam" id="PF00534">
    <property type="entry name" value="Glycos_transf_1"/>
    <property type="match status" value="1"/>
</dbReference>
<dbReference type="EMBL" id="BAAACO010000001">
    <property type="protein sequence ID" value="GAA0855800.1"/>
    <property type="molecule type" value="Genomic_DNA"/>
</dbReference>
<evidence type="ECO:0000259" key="1">
    <source>
        <dbReference type="Pfam" id="PF00534"/>
    </source>
</evidence>
<gene>
    <name evidence="3" type="ORF">GCM10008916_02780</name>
</gene>
<dbReference type="SUPFAM" id="SSF53756">
    <property type="entry name" value="UDP-Glycosyltransferase/glycogen phosphorylase"/>
    <property type="match status" value="1"/>
</dbReference>
<organism evidence="3 4">
    <name type="scientific">Clostridium nitritogenes</name>
    <dbReference type="NCBI Taxonomy" id="83340"/>
    <lineage>
        <taxon>Bacteria</taxon>
        <taxon>Bacillati</taxon>
        <taxon>Bacillota</taxon>
        <taxon>Clostridia</taxon>
        <taxon>Eubacteriales</taxon>
        <taxon>Clostridiaceae</taxon>
        <taxon>Clostridium</taxon>
    </lineage>
</organism>
<dbReference type="PANTHER" id="PTHR12526">
    <property type="entry name" value="GLYCOSYLTRANSFERASE"/>
    <property type="match status" value="1"/>
</dbReference>
<proteinExistence type="predicted"/>
<reference evidence="3 4" key="1">
    <citation type="journal article" date="2019" name="Int. J. Syst. Evol. Microbiol.">
        <title>The Global Catalogue of Microorganisms (GCM) 10K type strain sequencing project: providing services to taxonomists for standard genome sequencing and annotation.</title>
        <authorList>
            <consortium name="The Broad Institute Genomics Platform"/>
            <consortium name="The Broad Institute Genome Sequencing Center for Infectious Disease"/>
            <person name="Wu L."/>
            <person name="Ma J."/>
        </authorList>
    </citation>
    <scope>NUCLEOTIDE SEQUENCE [LARGE SCALE GENOMIC DNA]</scope>
    <source>
        <strain evidence="3 4">JCM 6485</strain>
    </source>
</reference>
<keyword evidence="4" id="KW-1185">Reference proteome</keyword>
<dbReference type="RefSeq" id="WP_346025728.1">
    <property type="nucleotide sequence ID" value="NZ_BAAACO010000001.1"/>
</dbReference>
<dbReference type="PANTHER" id="PTHR12526:SF630">
    <property type="entry name" value="GLYCOSYLTRANSFERASE"/>
    <property type="match status" value="1"/>
</dbReference>
<dbReference type="Proteomes" id="UP001501764">
    <property type="component" value="Unassembled WGS sequence"/>
</dbReference>
<accession>A0ABN1LHS8</accession>
<evidence type="ECO:0000259" key="2">
    <source>
        <dbReference type="Pfam" id="PF13439"/>
    </source>
</evidence>
<feature type="domain" description="Glycosyl transferase family 1" evidence="1">
    <location>
        <begin position="178"/>
        <end position="337"/>
    </location>
</feature>
<feature type="domain" description="Glycosyltransferase subfamily 4-like N-terminal" evidence="2">
    <location>
        <begin position="15"/>
        <end position="164"/>
    </location>
</feature>
<dbReference type="InterPro" id="IPR001296">
    <property type="entry name" value="Glyco_trans_1"/>
</dbReference>
<evidence type="ECO:0000313" key="4">
    <source>
        <dbReference type="Proteomes" id="UP001501764"/>
    </source>
</evidence>